<keyword evidence="2 9" id="KW-0963">Cytoplasm</keyword>
<evidence type="ECO:0000256" key="1">
    <source>
        <dbReference type="ARBA" id="ARBA00004496"/>
    </source>
</evidence>
<dbReference type="RefSeq" id="WP_367680914.1">
    <property type="nucleotide sequence ID" value="NZ_OZ060371.1"/>
</dbReference>
<keyword evidence="3 9" id="KW-0808">Transferase</keyword>
<evidence type="ECO:0000256" key="3">
    <source>
        <dbReference type="ARBA" id="ARBA00022679"/>
    </source>
</evidence>
<dbReference type="GO" id="GO:0000049">
    <property type="term" value="F:tRNA binding"/>
    <property type="evidence" value="ECO:0007669"/>
    <property type="project" value="TreeGrafter"/>
</dbReference>
<comment type="catalytic activity">
    <reaction evidence="8 9">
        <text>L-threonine + hydrogencarbonate + ATP = L-threonylcarbamoyladenylate + diphosphate + H2O</text>
        <dbReference type="Rhea" id="RHEA:36407"/>
        <dbReference type="ChEBI" id="CHEBI:15377"/>
        <dbReference type="ChEBI" id="CHEBI:17544"/>
        <dbReference type="ChEBI" id="CHEBI:30616"/>
        <dbReference type="ChEBI" id="CHEBI:33019"/>
        <dbReference type="ChEBI" id="CHEBI:57926"/>
        <dbReference type="ChEBI" id="CHEBI:73682"/>
        <dbReference type="EC" id="2.7.7.87"/>
    </reaction>
</comment>
<dbReference type="InterPro" id="IPR006070">
    <property type="entry name" value="Sua5-like_dom"/>
</dbReference>
<name>A0AAT9IGT2_9GAMM</name>
<dbReference type="GO" id="GO:0002949">
    <property type="term" value="P:tRNA threonylcarbamoyladenosine modification"/>
    <property type="evidence" value="ECO:0007669"/>
    <property type="project" value="UniProtKB-UniRule"/>
</dbReference>
<dbReference type="PROSITE" id="PS51163">
    <property type="entry name" value="YRDC"/>
    <property type="match status" value="1"/>
</dbReference>
<dbReference type="GO" id="GO:0006450">
    <property type="term" value="P:regulation of translational fidelity"/>
    <property type="evidence" value="ECO:0007669"/>
    <property type="project" value="TreeGrafter"/>
</dbReference>
<comment type="subcellular location">
    <subcellularLocation>
        <location evidence="1 9">Cytoplasm</location>
    </subcellularLocation>
</comment>
<dbReference type="GO" id="GO:0003725">
    <property type="term" value="F:double-stranded RNA binding"/>
    <property type="evidence" value="ECO:0007669"/>
    <property type="project" value="InterPro"/>
</dbReference>
<sequence length="184" mass="21034">MLISIRKSIQLLKKKNIIFYPTESVFGLGCDPENKSAVYKILFIKNRNINKGFILVAHNYNQVEHYIEYSRLKICKKQLFSYWKNMNTVLLPSKNSVPYWITGDSNLIAIRISNHSVIKKICTRFGKPIISTSANISGKTPCKTLLELKEQFGNTINIVKGSLGSNKNPSNIINAITQEYVRYE</sequence>
<evidence type="ECO:0000256" key="9">
    <source>
        <dbReference type="HAMAP-Rule" id="MF_01852"/>
    </source>
</evidence>
<dbReference type="Gene3D" id="3.90.870.10">
    <property type="entry name" value="DHBP synthase"/>
    <property type="match status" value="1"/>
</dbReference>
<organism evidence="11">
    <name type="scientific">Buchnera aphidicola</name>
    <name type="common">Anoecia corni</name>
    <dbReference type="NCBI Taxonomy" id="2994477"/>
    <lineage>
        <taxon>Bacteria</taxon>
        <taxon>Pseudomonadati</taxon>
        <taxon>Pseudomonadota</taxon>
        <taxon>Gammaproteobacteria</taxon>
        <taxon>Enterobacterales</taxon>
        <taxon>Erwiniaceae</taxon>
        <taxon>Buchnera</taxon>
    </lineage>
</organism>
<evidence type="ECO:0000256" key="5">
    <source>
        <dbReference type="ARBA" id="ARBA00022695"/>
    </source>
</evidence>
<dbReference type="HAMAP" id="MF_01852">
    <property type="entry name" value="TsaC"/>
    <property type="match status" value="1"/>
</dbReference>
<comment type="function">
    <text evidence="9">Required for the formation of a threonylcarbamoyl group on adenosine at position 37 (t(6)A37) in tRNAs that read codons beginning with adenine. Catalyzes the conversion of L-threonine, HCO(3)(-)/CO(2) and ATP to give threonylcarbamoyl-AMP (TC-AMP) as the acyladenylate intermediate, with the release of diphosphate.</text>
</comment>
<dbReference type="PANTHER" id="PTHR17490">
    <property type="entry name" value="SUA5"/>
    <property type="match status" value="1"/>
</dbReference>
<evidence type="ECO:0000256" key="8">
    <source>
        <dbReference type="ARBA" id="ARBA00048366"/>
    </source>
</evidence>
<reference evidence="11" key="1">
    <citation type="submission" date="2024-06" db="EMBL/GenBank/DDBJ databases">
        <authorList>
            <person name="Manzano-Marin A."/>
            <person name="Manzano-Marin A."/>
            <person name="Alejandro Manzano Marin A."/>
        </authorList>
    </citation>
    <scope>NUCLEOTIDE SEQUENCE</scope>
    <source>
        <strain evidence="11">Ancorni-2928</strain>
    </source>
</reference>
<evidence type="ECO:0000256" key="4">
    <source>
        <dbReference type="ARBA" id="ARBA00022694"/>
    </source>
</evidence>
<evidence type="ECO:0000256" key="7">
    <source>
        <dbReference type="ARBA" id="ARBA00022840"/>
    </source>
</evidence>
<gene>
    <name evidence="9 11" type="primary">tsaC</name>
    <name evidence="11" type="ORF">BUANCORI2928_385</name>
</gene>
<dbReference type="AlphaFoldDB" id="A0AAT9IGT2"/>
<feature type="domain" description="YrdC-like" evidence="10">
    <location>
        <begin position="2"/>
        <end position="184"/>
    </location>
</feature>
<comment type="similarity">
    <text evidence="9">Belongs to the SUA5 family. TsaC subfamily.</text>
</comment>
<keyword evidence="7 9" id="KW-0067">ATP-binding</keyword>
<dbReference type="InterPro" id="IPR017945">
    <property type="entry name" value="DHBP_synth_RibB-like_a/b_dom"/>
</dbReference>
<dbReference type="PANTHER" id="PTHR17490:SF18">
    <property type="entry name" value="THREONYLCARBAMOYL-AMP SYNTHASE"/>
    <property type="match status" value="1"/>
</dbReference>
<dbReference type="InterPro" id="IPR023535">
    <property type="entry name" value="TC-AMP_synthase"/>
</dbReference>
<evidence type="ECO:0000259" key="10">
    <source>
        <dbReference type="PROSITE" id="PS51163"/>
    </source>
</evidence>
<dbReference type="GO" id="GO:0005524">
    <property type="term" value="F:ATP binding"/>
    <property type="evidence" value="ECO:0007669"/>
    <property type="project" value="UniProtKB-UniRule"/>
</dbReference>
<keyword evidence="5 9" id="KW-0548">Nucleotidyltransferase</keyword>
<dbReference type="GO" id="GO:0061710">
    <property type="term" value="F:L-threonylcarbamoyladenylate synthase"/>
    <property type="evidence" value="ECO:0007669"/>
    <property type="project" value="UniProtKB-EC"/>
</dbReference>
<proteinExistence type="inferred from homology"/>
<dbReference type="EMBL" id="OZ060371">
    <property type="protein sequence ID" value="CAL4043752.1"/>
    <property type="molecule type" value="Genomic_DNA"/>
</dbReference>
<keyword evidence="4 9" id="KW-0819">tRNA processing</keyword>
<evidence type="ECO:0000256" key="6">
    <source>
        <dbReference type="ARBA" id="ARBA00022741"/>
    </source>
</evidence>
<dbReference type="Pfam" id="PF01300">
    <property type="entry name" value="Sua5_yciO_yrdC"/>
    <property type="match status" value="1"/>
</dbReference>
<evidence type="ECO:0000313" key="11">
    <source>
        <dbReference type="EMBL" id="CAL4043752.1"/>
    </source>
</evidence>
<dbReference type="GO" id="GO:0005737">
    <property type="term" value="C:cytoplasm"/>
    <property type="evidence" value="ECO:0007669"/>
    <property type="project" value="UniProtKB-SubCell"/>
</dbReference>
<accession>A0AAT9IGT2</accession>
<dbReference type="EC" id="2.7.7.87" evidence="9"/>
<keyword evidence="6 9" id="KW-0547">Nucleotide-binding</keyword>
<protein>
    <recommendedName>
        <fullName evidence="9">Threonylcarbamoyl-AMP synthase</fullName>
        <shortName evidence="9">TC-AMP synthase</shortName>
        <ecNumber evidence="9">2.7.7.87</ecNumber>
    </recommendedName>
    <alternativeName>
        <fullName evidence="9">L-threonylcarbamoyladenylate synthase</fullName>
    </alternativeName>
    <alternativeName>
        <fullName evidence="9">t(6)A37 threonylcarbamoyladenosine biosynthesis protein TsaC</fullName>
    </alternativeName>
    <alternativeName>
        <fullName evidence="9">tRNA threonylcarbamoyladenosine biosynthesis protein TsaC</fullName>
    </alternativeName>
</protein>
<dbReference type="SUPFAM" id="SSF55821">
    <property type="entry name" value="YrdC/RibB"/>
    <property type="match status" value="1"/>
</dbReference>
<dbReference type="InterPro" id="IPR050156">
    <property type="entry name" value="TC-AMP_synthase_SUA5"/>
</dbReference>
<evidence type="ECO:0000256" key="2">
    <source>
        <dbReference type="ARBA" id="ARBA00022490"/>
    </source>
</evidence>